<dbReference type="RefSeq" id="XP_040755240.1">
    <property type="nucleotide sequence ID" value="XM_040901089.1"/>
</dbReference>
<reference evidence="1 2" key="1">
    <citation type="journal article" date="2018" name="Proc. Natl. Acad. Sci. U.S.A.">
        <title>Linking secondary metabolites to gene clusters through genome sequencing of six diverse Aspergillus species.</title>
        <authorList>
            <person name="Kaerboelling I."/>
            <person name="Vesth T.C."/>
            <person name="Frisvad J.C."/>
            <person name="Nybo J.L."/>
            <person name="Theobald S."/>
            <person name="Kuo A."/>
            <person name="Bowyer P."/>
            <person name="Matsuda Y."/>
            <person name="Mondo S."/>
            <person name="Lyhne E.K."/>
            <person name="Kogle M.E."/>
            <person name="Clum A."/>
            <person name="Lipzen A."/>
            <person name="Salamov A."/>
            <person name="Ngan C.Y."/>
            <person name="Daum C."/>
            <person name="Chiniquy J."/>
            <person name="Barry K."/>
            <person name="LaButti K."/>
            <person name="Haridas S."/>
            <person name="Simmons B.A."/>
            <person name="Magnuson J.K."/>
            <person name="Mortensen U.H."/>
            <person name="Larsen T.O."/>
            <person name="Grigoriev I.V."/>
            <person name="Baker S.E."/>
            <person name="Andersen M.R."/>
        </authorList>
    </citation>
    <scope>NUCLEOTIDE SEQUENCE [LARGE SCALE GENOMIC DNA]</scope>
    <source>
        <strain evidence="1 2">IBT 24754</strain>
    </source>
</reference>
<proteinExistence type="predicted"/>
<dbReference type="VEuPathDB" id="FungiDB:P175DRAFT_07687"/>
<evidence type="ECO:0000313" key="1">
    <source>
        <dbReference type="EMBL" id="PTU23848.1"/>
    </source>
</evidence>
<dbReference type="EMBL" id="MSFN02000001">
    <property type="protein sequence ID" value="PTU23848.1"/>
    <property type="molecule type" value="Genomic_DNA"/>
</dbReference>
<dbReference type="GeneID" id="63817973"/>
<evidence type="ECO:0000313" key="2">
    <source>
        <dbReference type="Proteomes" id="UP000244073"/>
    </source>
</evidence>
<dbReference type="Proteomes" id="UP000244073">
    <property type="component" value="Unassembled WGS sequence"/>
</dbReference>
<organism evidence="1 2">
    <name type="scientific">Aspergillus ochraceoroseus IBT 24754</name>
    <dbReference type="NCBI Taxonomy" id="1392256"/>
    <lineage>
        <taxon>Eukaryota</taxon>
        <taxon>Fungi</taxon>
        <taxon>Dikarya</taxon>
        <taxon>Ascomycota</taxon>
        <taxon>Pezizomycotina</taxon>
        <taxon>Eurotiomycetes</taxon>
        <taxon>Eurotiomycetidae</taxon>
        <taxon>Eurotiales</taxon>
        <taxon>Aspergillaceae</taxon>
        <taxon>Aspergillus</taxon>
        <taxon>Aspergillus subgen. Nidulantes</taxon>
    </lineage>
</organism>
<dbReference type="AlphaFoldDB" id="A0A2T5M5N7"/>
<name>A0A2T5M5N7_9EURO</name>
<protein>
    <submittedName>
        <fullName evidence="1">Uncharacterized protein</fullName>
    </submittedName>
</protein>
<sequence length="173" mass="19437">MMGLEAWIDHHQPLRDRCQQIGFPGTGIGRNQVVCIDVFPSPSGHTAFSPTGYPSMIVARCIHSLKTQQLLSRDEFLTLRNVDLRLVYHEFPRLYNRNKGFSSNPHETHSLCAGLSNPKSRYSRALILVLSSRQFYTGRRGLVTVLGIPSSNKNTILGAFPVNYPSWGILLEI</sequence>
<gene>
    <name evidence="1" type="ORF">P175DRAFT_07687</name>
</gene>
<comment type="caution">
    <text evidence="1">The sequence shown here is derived from an EMBL/GenBank/DDBJ whole genome shotgun (WGS) entry which is preliminary data.</text>
</comment>
<accession>A0A2T5M5N7</accession>